<reference evidence="1 2" key="1">
    <citation type="submission" date="2016-10" db="EMBL/GenBank/DDBJ databases">
        <authorList>
            <person name="de Groot N.N."/>
        </authorList>
    </citation>
    <scope>NUCLEOTIDE SEQUENCE [LARGE SCALE GENOMIC DNA]</scope>
    <source>
        <strain evidence="1 2">CBS 141442</strain>
    </source>
</reference>
<dbReference type="EMBL" id="LT635756">
    <property type="protein sequence ID" value="SGZ46231.1"/>
    <property type="molecule type" value="Genomic_DNA"/>
</dbReference>
<proteinExistence type="predicted"/>
<keyword evidence="2" id="KW-1185">Reference proteome</keyword>
<accession>A0A1L0B5W4</accession>
<evidence type="ECO:0000313" key="2">
    <source>
        <dbReference type="Proteomes" id="UP000182334"/>
    </source>
</evidence>
<evidence type="ECO:0000313" key="1">
    <source>
        <dbReference type="EMBL" id="SGZ46231.1"/>
    </source>
</evidence>
<sequence length="307" mass="33160">MYPNRPLESVAFVGQIEQVDQIRRTYTKRQERSDTYRLQQLTRSPGGCVGYVPQIWGDGSRMRYDKLGNEMGSNGIGYKSGETPGSGDDKGGFERKRNINVSKDMADLQFAKLDTNNEVNKDTIKTGKRALMKSTGVTGLPMMRAYLEQMGNMGQSVPLVLSRLATSRFSGLSDFQMGASPIDVDFGNIGSEIATDLGLDGTDAGTTSAKQFSTAANPPSDVGPSPNIWRTESASTHSPGFASFMAQSESSRNSPPIMFLSGLNGSVDSYGSSALQAFLSSPWGVSRLSIWMAPQNTASKSNWDRAA</sequence>
<name>A0A1L0B5W4_9ASCO</name>
<protein>
    <submittedName>
        <fullName evidence="1">CIC11C00000004264</fullName>
    </submittedName>
</protein>
<dbReference type="Proteomes" id="UP000182334">
    <property type="component" value="Chromosome I"/>
</dbReference>
<gene>
    <name evidence="1" type="ORF">SAMEA4029010_CIC11G00000004264</name>
</gene>
<organism evidence="1 2">
    <name type="scientific">Sungouiella intermedia</name>
    <dbReference type="NCBI Taxonomy" id="45354"/>
    <lineage>
        <taxon>Eukaryota</taxon>
        <taxon>Fungi</taxon>
        <taxon>Dikarya</taxon>
        <taxon>Ascomycota</taxon>
        <taxon>Saccharomycotina</taxon>
        <taxon>Pichiomycetes</taxon>
        <taxon>Metschnikowiaceae</taxon>
        <taxon>Sungouiella</taxon>
    </lineage>
</organism>
<dbReference type="AlphaFoldDB" id="A0A1L0B5W4"/>